<feature type="active site" description="Nucleophile" evidence="6">
    <location>
        <position position="473"/>
    </location>
</feature>
<organism evidence="9 10">
    <name type="scientific">Dermabacter jinjuensis</name>
    <dbReference type="NCBI Taxonomy" id="1667168"/>
    <lineage>
        <taxon>Bacteria</taxon>
        <taxon>Bacillati</taxon>
        <taxon>Actinomycetota</taxon>
        <taxon>Actinomycetes</taxon>
        <taxon>Micrococcales</taxon>
        <taxon>Dermabacteraceae</taxon>
        <taxon>Dermabacter</taxon>
    </lineage>
</organism>
<dbReference type="PROSITE" id="PS52029">
    <property type="entry name" value="LD_TPASE"/>
    <property type="match status" value="1"/>
</dbReference>
<dbReference type="RefSeq" id="WP_096882627.1">
    <property type="nucleotide sequence ID" value="NZ_CP023482.1"/>
</dbReference>
<evidence type="ECO:0000256" key="4">
    <source>
        <dbReference type="ARBA" id="ARBA00022984"/>
    </source>
</evidence>
<dbReference type="Gene3D" id="3.10.20.800">
    <property type="match status" value="1"/>
</dbReference>
<dbReference type="InterPro" id="IPR022029">
    <property type="entry name" value="YoaR-like_PG-bd"/>
</dbReference>
<keyword evidence="4 6" id="KW-0573">Peptidoglycan synthesis</keyword>
<evidence type="ECO:0000313" key="9">
    <source>
        <dbReference type="EMBL" id="ATH96149.1"/>
    </source>
</evidence>
<feature type="compositionally biased region" description="Basic and acidic residues" evidence="7">
    <location>
        <begin position="351"/>
        <end position="364"/>
    </location>
</feature>
<reference evidence="9 10" key="1">
    <citation type="journal article" date="2016" name="Int. J. Syst. Evol. Microbiol.">
        <title>Dermabacter jinjuensis sp. nov., a novel species of the genus Dermabacter isolated from a clinical specimen.</title>
        <authorList>
            <person name="Park Y.K."/>
            <person name="Lee K.M."/>
            <person name="Lee W.K."/>
            <person name="Cho M.J."/>
            <person name="Lee H.S."/>
            <person name="Cho Y.G."/>
            <person name="Lee Y.C."/>
            <person name="Lee W.K."/>
            <person name="Seong W.K."/>
            <person name="Hwang K.J."/>
        </authorList>
    </citation>
    <scope>NUCLEOTIDE SEQUENCE [LARGE SCALE GENOMIC DNA]</scope>
    <source>
        <strain evidence="9 10">32T</strain>
    </source>
</reference>
<dbReference type="SUPFAM" id="SSF143985">
    <property type="entry name" value="L,D-transpeptidase pre-catalytic domain-like"/>
    <property type="match status" value="1"/>
</dbReference>
<dbReference type="CDD" id="cd16913">
    <property type="entry name" value="YkuD_like"/>
    <property type="match status" value="1"/>
</dbReference>
<dbReference type="Proteomes" id="UP000815698">
    <property type="component" value="Chromosome"/>
</dbReference>
<dbReference type="Pfam" id="PF03734">
    <property type="entry name" value="YkuD"/>
    <property type="match status" value="1"/>
</dbReference>
<sequence length="498" mass="54029">MSTTPVTHPPASKKHGRTVLLVLTALAVVIALVATGGSFAYAKQFEGKALPGTTIAGVDVAGKTAEQIRTIVQKETTGVTVTVDANGERTTVPLEEIGGRIDVDKTVEKALSRESSIPSVVSAALSGTHSITPVVTVDEEKARAYAESLVPDNEVEPVDAQIVQDDETKEFSVVESKAGKGVDPANFVKDVKKHAPELKDFTVTQEFTTIEPQLNTETAEATLDKLETMLKSSLVVAGPENKTFEVKRKDRLRFVSITPNDKGDNFEISIDQEKVDTYVGKIADKVATTKKDGIVEVAEDGSRTEVSPGKDGVKVTNQKDITEKLTHALSAGENLDIAMITEVEKAEVKEKKVEKAPVDPEKVPSELPSYAPAEAHNGEKWIDINLANKTVTAYVGDKAVWGPVSVVDGGKGTETPTGEYEIWHRTEVQNMGCTPRYDYCTKGVKYNQFFHKGYALHSAPWRSSFGYSGSHGCVNMRVKDAKWLFEWASLGTKVVSHR</sequence>
<keyword evidence="3 6" id="KW-0133">Cell shape</keyword>
<proteinExistence type="predicted"/>
<gene>
    <name evidence="9" type="ORF">COP05_02855</name>
</gene>
<name>A0ABM6PLQ1_9MICO</name>
<feature type="region of interest" description="Disordered" evidence="7">
    <location>
        <begin position="351"/>
        <end position="371"/>
    </location>
</feature>
<keyword evidence="2" id="KW-0808">Transferase</keyword>
<evidence type="ECO:0000256" key="3">
    <source>
        <dbReference type="ARBA" id="ARBA00022960"/>
    </source>
</evidence>
<evidence type="ECO:0000256" key="1">
    <source>
        <dbReference type="ARBA" id="ARBA00004752"/>
    </source>
</evidence>
<dbReference type="PANTHER" id="PTHR30582">
    <property type="entry name" value="L,D-TRANSPEPTIDASE"/>
    <property type="match status" value="1"/>
</dbReference>
<evidence type="ECO:0000256" key="6">
    <source>
        <dbReference type="PROSITE-ProRule" id="PRU01373"/>
    </source>
</evidence>
<keyword evidence="5 6" id="KW-0961">Cell wall biogenesis/degradation</keyword>
<evidence type="ECO:0000256" key="7">
    <source>
        <dbReference type="SAM" id="MobiDB-lite"/>
    </source>
</evidence>
<dbReference type="SUPFAM" id="SSF141523">
    <property type="entry name" value="L,D-transpeptidase catalytic domain-like"/>
    <property type="match status" value="1"/>
</dbReference>
<evidence type="ECO:0000259" key="8">
    <source>
        <dbReference type="PROSITE" id="PS52029"/>
    </source>
</evidence>
<comment type="pathway">
    <text evidence="1 6">Cell wall biogenesis; peptidoglycan biosynthesis.</text>
</comment>
<dbReference type="EMBL" id="CP023482">
    <property type="protein sequence ID" value="ATH96149.1"/>
    <property type="molecule type" value="Genomic_DNA"/>
</dbReference>
<keyword evidence="10" id="KW-1185">Reference proteome</keyword>
<accession>A0ABM6PLQ1</accession>
<dbReference type="PANTHER" id="PTHR30582:SF2">
    <property type="entry name" value="L,D-TRANSPEPTIDASE YCIB-RELATED"/>
    <property type="match status" value="1"/>
</dbReference>
<feature type="active site" description="Proton donor/acceptor" evidence="6">
    <location>
        <position position="457"/>
    </location>
</feature>
<dbReference type="InterPro" id="IPR038054">
    <property type="entry name" value="LD_TPept-like_central_sf"/>
</dbReference>
<evidence type="ECO:0000313" key="10">
    <source>
        <dbReference type="Proteomes" id="UP000815698"/>
    </source>
</evidence>
<dbReference type="Gene3D" id="2.40.440.10">
    <property type="entry name" value="L,D-transpeptidase catalytic domain-like"/>
    <property type="match status" value="1"/>
</dbReference>
<protein>
    <recommendedName>
        <fullName evidence="8">L,D-TPase catalytic domain-containing protein</fullName>
    </recommendedName>
</protein>
<dbReference type="InterPro" id="IPR038063">
    <property type="entry name" value="Transpep_catalytic_dom"/>
</dbReference>
<dbReference type="InterPro" id="IPR050979">
    <property type="entry name" value="LD-transpeptidase"/>
</dbReference>
<evidence type="ECO:0000256" key="2">
    <source>
        <dbReference type="ARBA" id="ARBA00022679"/>
    </source>
</evidence>
<evidence type="ECO:0000256" key="5">
    <source>
        <dbReference type="ARBA" id="ARBA00023316"/>
    </source>
</evidence>
<dbReference type="InterPro" id="IPR005490">
    <property type="entry name" value="LD_TPept_cat_dom"/>
</dbReference>
<feature type="domain" description="L,D-TPase catalytic" evidence="8">
    <location>
        <begin position="380"/>
        <end position="497"/>
    </location>
</feature>
<dbReference type="Pfam" id="PF12229">
    <property type="entry name" value="PG_binding_4"/>
    <property type="match status" value="2"/>
</dbReference>